<dbReference type="PANTHER" id="PTHR30632:SF0">
    <property type="entry name" value="SULFATE-BINDING PROTEIN"/>
    <property type="match status" value="1"/>
</dbReference>
<comment type="caution">
    <text evidence="5">The sequence shown here is derived from an EMBL/GenBank/DDBJ whole genome shotgun (WGS) entry which is preliminary data.</text>
</comment>
<keyword evidence="3 4" id="KW-0732">Signal</keyword>
<protein>
    <submittedName>
        <fullName evidence="5">Molybdate ABC transporter substrate-binding protein</fullName>
    </submittedName>
</protein>
<evidence type="ECO:0000256" key="2">
    <source>
        <dbReference type="ARBA" id="ARBA00022723"/>
    </source>
</evidence>
<dbReference type="Pfam" id="PF13531">
    <property type="entry name" value="SBP_bac_11"/>
    <property type="match status" value="1"/>
</dbReference>
<evidence type="ECO:0000313" key="5">
    <source>
        <dbReference type="EMBL" id="GAA4662661.1"/>
    </source>
</evidence>
<dbReference type="SUPFAM" id="SSF53850">
    <property type="entry name" value="Periplasmic binding protein-like II"/>
    <property type="match status" value="1"/>
</dbReference>
<dbReference type="PIRSF" id="PIRSF004846">
    <property type="entry name" value="ModA"/>
    <property type="match status" value="1"/>
</dbReference>
<dbReference type="EMBL" id="BAABIL010000760">
    <property type="protein sequence ID" value="GAA4662661.1"/>
    <property type="molecule type" value="Genomic_DNA"/>
</dbReference>
<reference evidence="6" key="1">
    <citation type="journal article" date="2019" name="Int. J. Syst. Evol. Microbiol.">
        <title>The Global Catalogue of Microorganisms (GCM) 10K type strain sequencing project: providing services to taxonomists for standard genome sequencing and annotation.</title>
        <authorList>
            <consortium name="The Broad Institute Genomics Platform"/>
            <consortium name="The Broad Institute Genome Sequencing Center for Infectious Disease"/>
            <person name="Wu L."/>
            <person name="Ma J."/>
        </authorList>
    </citation>
    <scope>NUCLEOTIDE SEQUENCE [LARGE SCALE GENOMIC DNA]</scope>
    <source>
        <strain evidence="6">JCM 18126</strain>
    </source>
</reference>
<dbReference type="PANTHER" id="PTHR30632">
    <property type="entry name" value="MOLYBDATE-BINDING PERIPLASMIC PROTEIN"/>
    <property type="match status" value="1"/>
</dbReference>
<evidence type="ECO:0000256" key="1">
    <source>
        <dbReference type="ARBA" id="ARBA00009175"/>
    </source>
</evidence>
<keyword evidence="6" id="KW-1185">Reference proteome</keyword>
<name>A0ABP8VGH0_9ACTN</name>
<dbReference type="PROSITE" id="PS51257">
    <property type="entry name" value="PROKAR_LIPOPROTEIN"/>
    <property type="match status" value="1"/>
</dbReference>
<comment type="similarity">
    <text evidence="1">Belongs to the bacterial solute-binding protein ModA family.</text>
</comment>
<feature type="chain" id="PRO_5047398828" evidence="4">
    <location>
        <begin position="23"/>
        <end position="260"/>
    </location>
</feature>
<evidence type="ECO:0000256" key="4">
    <source>
        <dbReference type="SAM" id="SignalP"/>
    </source>
</evidence>
<accession>A0ABP8VGH0</accession>
<feature type="signal peptide" evidence="4">
    <location>
        <begin position="1"/>
        <end position="22"/>
    </location>
</feature>
<evidence type="ECO:0000313" key="6">
    <source>
        <dbReference type="Proteomes" id="UP001501195"/>
    </source>
</evidence>
<dbReference type="InterPro" id="IPR005950">
    <property type="entry name" value="ModA"/>
</dbReference>
<keyword evidence="2" id="KW-0479">Metal-binding</keyword>
<dbReference type="Gene3D" id="3.40.190.10">
    <property type="entry name" value="Periplasmic binding protein-like II"/>
    <property type="match status" value="2"/>
</dbReference>
<sequence>MRNVTTAAVAAALLAACGPATGPSSSPSSSPSGAGTLTVFAAASLTATFTEIGTRFEAAHPGVEVEFAFAGSSDLVTQITAGAPADVFAAADERTMQKVVDAGSVAGGPVAFATNTLQIVTPPDDPAGVAGVADLARPGVDVVVCAPQVPCGAATRLAEEAAGVDVRPVSEESSVTDVLGKVTSGQADAGVVYVTDAIAAGDAVRAVPFPEAAQAVNTYPVAALREARDAELAAAFTAFVAGPEGRQVLAAAGIGAPGAP</sequence>
<dbReference type="InterPro" id="IPR050682">
    <property type="entry name" value="ModA/WtpA"/>
</dbReference>
<evidence type="ECO:0000256" key="3">
    <source>
        <dbReference type="ARBA" id="ARBA00022729"/>
    </source>
</evidence>
<proteinExistence type="inferred from homology"/>
<dbReference type="Proteomes" id="UP001501195">
    <property type="component" value="Unassembled WGS sequence"/>
</dbReference>
<gene>
    <name evidence="5" type="primary">modA</name>
    <name evidence="5" type="ORF">GCM10023225_34750</name>
</gene>
<dbReference type="NCBIfam" id="TIGR01256">
    <property type="entry name" value="modA"/>
    <property type="match status" value="1"/>
</dbReference>
<organism evidence="5 6">
    <name type="scientific">Kineococcus glutinatus</name>
    <dbReference type="NCBI Taxonomy" id="1070872"/>
    <lineage>
        <taxon>Bacteria</taxon>
        <taxon>Bacillati</taxon>
        <taxon>Actinomycetota</taxon>
        <taxon>Actinomycetes</taxon>
        <taxon>Kineosporiales</taxon>
        <taxon>Kineosporiaceae</taxon>
        <taxon>Kineococcus</taxon>
    </lineage>
</organism>
<dbReference type="CDD" id="cd13538">
    <property type="entry name" value="PBP2_ModA_like_1"/>
    <property type="match status" value="1"/>
</dbReference>
<dbReference type="RefSeq" id="WP_345714139.1">
    <property type="nucleotide sequence ID" value="NZ_BAABIL010000760.1"/>
</dbReference>